<dbReference type="Proteomes" id="UP000198310">
    <property type="component" value="Unassembled WGS sequence"/>
</dbReference>
<feature type="region of interest" description="Disordered" evidence="1">
    <location>
        <begin position="1"/>
        <end position="21"/>
    </location>
</feature>
<sequence>MDTNHLPNPQAPHNSPAPDHTLEDLLAFTSPFDPATTFHELAELDELNTVEEAKDLPQHQDE</sequence>
<feature type="compositionally biased region" description="Polar residues" evidence="1">
    <location>
        <begin position="1"/>
        <end position="13"/>
    </location>
</feature>
<dbReference type="AlphaFoldDB" id="A0A238V5V9"/>
<evidence type="ECO:0000313" key="2">
    <source>
        <dbReference type="EMBL" id="SNR29601.1"/>
    </source>
</evidence>
<name>A0A238V5V9_9BACT</name>
<gene>
    <name evidence="2" type="ORF">SAMN06269173_101165</name>
</gene>
<organism evidence="2 3">
    <name type="scientific">Hymenobacter mucosus</name>
    <dbReference type="NCBI Taxonomy" id="1411120"/>
    <lineage>
        <taxon>Bacteria</taxon>
        <taxon>Pseudomonadati</taxon>
        <taxon>Bacteroidota</taxon>
        <taxon>Cytophagia</taxon>
        <taxon>Cytophagales</taxon>
        <taxon>Hymenobacteraceae</taxon>
        <taxon>Hymenobacter</taxon>
    </lineage>
</organism>
<proteinExistence type="predicted"/>
<dbReference type="RefSeq" id="WP_055562641.1">
    <property type="nucleotide sequence ID" value="NZ_FZNS01000001.1"/>
</dbReference>
<keyword evidence="3" id="KW-1185">Reference proteome</keyword>
<accession>A0A238V5V9</accession>
<dbReference type="EMBL" id="FZNS01000001">
    <property type="protein sequence ID" value="SNR29601.1"/>
    <property type="molecule type" value="Genomic_DNA"/>
</dbReference>
<evidence type="ECO:0000313" key="3">
    <source>
        <dbReference type="Proteomes" id="UP000198310"/>
    </source>
</evidence>
<protein>
    <submittedName>
        <fullName evidence="2">Uncharacterized protein</fullName>
    </submittedName>
</protein>
<evidence type="ECO:0000256" key="1">
    <source>
        <dbReference type="SAM" id="MobiDB-lite"/>
    </source>
</evidence>
<reference evidence="3" key="1">
    <citation type="submission" date="2017-06" db="EMBL/GenBank/DDBJ databases">
        <authorList>
            <person name="Varghese N."/>
            <person name="Submissions S."/>
        </authorList>
    </citation>
    <scope>NUCLEOTIDE SEQUENCE [LARGE SCALE GENOMIC DNA]</scope>
    <source>
        <strain evidence="3">DSM 28041</strain>
    </source>
</reference>